<dbReference type="Proteomes" id="UP000016511">
    <property type="component" value="Unassembled WGS sequence"/>
</dbReference>
<dbReference type="GO" id="GO:0016887">
    <property type="term" value="F:ATP hydrolysis activity"/>
    <property type="evidence" value="ECO:0007669"/>
    <property type="project" value="InterPro"/>
</dbReference>
<dbReference type="HOGENOM" id="CLU_000604_1_22_9"/>
<dbReference type="PANTHER" id="PTHR43553:SF24">
    <property type="entry name" value="ENERGY-COUPLING FACTOR TRANSPORTER ATP-BINDING PROTEIN ECFA1"/>
    <property type="match status" value="1"/>
</dbReference>
<evidence type="ECO:0000256" key="6">
    <source>
        <dbReference type="ARBA" id="ARBA00022840"/>
    </source>
</evidence>
<dbReference type="FunFam" id="3.40.50.300:FF:000224">
    <property type="entry name" value="Energy-coupling factor transporter ATP-binding protein EcfA"/>
    <property type="match status" value="1"/>
</dbReference>
<evidence type="ECO:0000313" key="10">
    <source>
        <dbReference type="EMBL" id="ERI06757.1"/>
    </source>
</evidence>
<dbReference type="CDD" id="cd03225">
    <property type="entry name" value="ABC_cobalt_CbiO_domain1"/>
    <property type="match status" value="1"/>
</dbReference>
<dbReference type="GO" id="GO:0005524">
    <property type="term" value="F:ATP binding"/>
    <property type="evidence" value="ECO:0007669"/>
    <property type="project" value="UniProtKB-KW"/>
</dbReference>
<proteinExistence type="inferred from homology"/>
<comment type="caution">
    <text evidence="10">The sequence shown here is derived from an EMBL/GenBank/DDBJ whole genome shotgun (WGS) entry which is preliminary data.</text>
</comment>
<keyword evidence="11" id="KW-1185">Reference proteome</keyword>
<accession>U1Y3M0</accession>
<dbReference type="InterPro" id="IPR003439">
    <property type="entry name" value="ABC_transporter-like_ATP-bd"/>
</dbReference>
<evidence type="ECO:0000256" key="3">
    <source>
        <dbReference type="ARBA" id="ARBA00022448"/>
    </source>
</evidence>
<dbReference type="InterPro" id="IPR017871">
    <property type="entry name" value="ABC_transporter-like_CS"/>
</dbReference>
<dbReference type="PROSITE" id="PS00211">
    <property type="entry name" value="ABC_TRANSPORTER_1"/>
    <property type="match status" value="1"/>
</dbReference>
<keyword evidence="3" id="KW-0813">Transport</keyword>
<dbReference type="SUPFAM" id="SSF52540">
    <property type="entry name" value="P-loop containing nucleoside triphosphate hydrolases"/>
    <property type="match status" value="1"/>
</dbReference>
<dbReference type="NCBIfam" id="TIGR04520">
    <property type="entry name" value="ECF_ATPase_1"/>
    <property type="match status" value="1"/>
</dbReference>
<dbReference type="STRING" id="649747.HMPREF0083_05129"/>
<dbReference type="GO" id="GO:0042626">
    <property type="term" value="F:ATPase-coupled transmembrane transporter activity"/>
    <property type="evidence" value="ECO:0007669"/>
    <property type="project" value="TreeGrafter"/>
</dbReference>
<evidence type="ECO:0000256" key="1">
    <source>
        <dbReference type="ARBA" id="ARBA00004202"/>
    </source>
</evidence>
<comment type="similarity">
    <text evidence="2">Belongs to the ABC transporter superfamily.</text>
</comment>
<dbReference type="InterPro" id="IPR003593">
    <property type="entry name" value="AAA+_ATPase"/>
</dbReference>
<dbReference type="PROSITE" id="PS50893">
    <property type="entry name" value="ABC_TRANSPORTER_2"/>
    <property type="match status" value="1"/>
</dbReference>
<dbReference type="Gene3D" id="3.40.50.300">
    <property type="entry name" value="P-loop containing nucleotide triphosphate hydrolases"/>
    <property type="match status" value="1"/>
</dbReference>
<feature type="domain" description="ABC transporter" evidence="9">
    <location>
        <begin position="9"/>
        <end position="244"/>
    </location>
</feature>
<evidence type="ECO:0000313" key="11">
    <source>
        <dbReference type="Proteomes" id="UP000016511"/>
    </source>
</evidence>
<dbReference type="eggNOG" id="COG1122">
    <property type="taxonomic scope" value="Bacteria"/>
</dbReference>
<keyword evidence="4" id="KW-1003">Cell membrane</keyword>
<organism evidence="10 11">
    <name type="scientific">Aneurinibacillus aneurinilyticus ATCC 12856</name>
    <dbReference type="NCBI Taxonomy" id="649747"/>
    <lineage>
        <taxon>Bacteria</taxon>
        <taxon>Bacillati</taxon>
        <taxon>Bacillota</taxon>
        <taxon>Bacilli</taxon>
        <taxon>Bacillales</taxon>
        <taxon>Paenibacillaceae</taxon>
        <taxon>Aneurinibacillus group</taxon>
        <taxon>Aneurinibacillus</taxon>
    </lineage>
</organism>
<evidence type="ECO:0000256" key="5">
    <source>
        <dbReference type="ARBA" id="ARBA00022741"/>
    </source>
</evidence>
<evidence type="ECO:0000256" key="2">
    <source>
        <dbReference type="ARBA" id="ARBA00005417"/>
    </source>
</evidence>
<gene>
    <name evidence="10" type="ORF">HMPREF0083_05129</name>
</gene>
<comment type="subcellular location">
    <subcellularLocation>
        <location evidence="1">Cell membrane</location>
        <topology evidence="1">Peripheral membrane protein</topology>
    </subcellularLocation>
</comment>
<keyword evidence="7" id="KW-1278">Translocase</keyword>
<dbReference type="AlphaFoldDB" id="U1Y3M0"/>
<dbReference type="EMBL" id="AWSJ01000315">
    <property type="protein sequence ID" value="ERI06757.1"/>
    <property type="molecule type" value="Genomic_DNA"/>
</dbReference>
<keyword evidence="8" id="KW-0472">Membrane</keyword>
<reference evidence="10 11" key="1">
    <citation type="submission" date="2013-08" db="EMBL/GenBank/DDBJ databases">
        <authorList>
            <person name="Weinstock G."/>
            <person name="Sodergren E."/>
            <person name="Wylie T."/>
            <person name="Fulton L."/>
            <person name="Fulton R."/>
            <person name="Fronick C."/>
            <person name="O'Laughlin M."/>
            <person name="Godfrey J."/>
            <person name="Miner T."/>
            <person name="Herter B."/>
            <person name="Appelbaum E."/>
            <person name="Cordes M."/>
            <person name="Lek S."/>
            <person name="Wollam A."/>
            <person name="Pepin K.H."/>
            <person name="Palsikar V.B."/>
            <person name="Mitreva M."/>
            <person name="Wilson R.K."/>
        </authorList>
    </citation>
    <scope>NUCLEOTIDE SEQUENCE [LARGE SCALE GENOMIC DNA]</scope>
    <source>
        <strain evidence="10 11">ATCC 12856</strain>
    </source>
</reference>
<dbReference type="PANTHER" id="PTHR43553">
    <property type="entry name" value="HEAVY METAL TRANSPORTER"/>
    <property type="match status" value="1"/>
</dbReference>
<evidence type="ECO:0000256" key="7">
    <source>
        <dbReference type="ARBA" id="ARBA00022967"/>
    </source>
</evidence>
<dbReference type="NCBIfam" id="NF010167">
    <property type="entry name" value="PRK13648.1"/>
    <property type="match status" value="1"/>
</dbReference>
<dbReference type="GO" id="GO:0043190">
    <property type="term" value="C:ATP-binding cassette (ABC) transporter complex"/>
    <property type="evidence" value="ECO:0007669"/>
    <property type="project" value="TreeGrafter"/>
</dbReference>
<dbReference type="InterPro" id="IPR030947">
    <property type="entry name" value="EcfA_1"/>
</dbReference>
<sequence>MVVVSKAIIRLADVSFSYEGAEERALQGVSFTVEKGEFLSIIGHNGSGKSTLAKLLNGLLLPSEGKIEVNGIPTADDAHIWEVRKVVGMVFQNPDNQFVAPTVEDDIAFGMENIGVPPVDMEARIQDALEQVNMTGFRTAEPNRLSGGQKQRVAIAGALAIQPAVLVLDEATAMLDPRGRKEVLEVVQRMNREAGMTVIQITHYLEETLDSDRIIVMDGGRLVGEGTPESVYQQVDWLRRLGLDVPFACDLQYRLQQKGFRFSTLKMTGEGVLDSLWTSD</sequence>
<dbReference type="SMART" id="SM00382">
    <property type="entry name" value="AAA"/>
    <property type="match status" value="1"/>
</dbReference>
<dbReference type="InterPro" id="IPR015856">
    <property type="entry name" value="ABC_transpr_CbiO/EcfA_su"/>
</dbReference>
<dbReference type="GO" id="GO:0015087">
    <property type="term" value="F:cobalt ion transmembrane transporter activity"/>
    <property type="evidence" value="ECO:0007669"/>
    <property type="project" value="UniProtKB-ARBA"/>
</dbReference>
<evidence type="ECO:0000259" key="9">
    <source>
        <dbReference type="PROSITE" id="PS50893"/>
    </source>
</evidence>
<evidence type="ECO:0000256" key="4">
    <source>
        <dbReference type="ARBA" id="ARBA00022475"/>
    </source>
</evidence>
<dbReference type="PATRIC" id="fig|649747.3.peg.4615"/>
<protein>
    <submittedName>
        <fullName evidence="10">ABC transporter, ATP-binding protein</fullName>
    </submittedName>
</protein>
<dbReference type="InterPro" id="IPR050095">
    <property type="entry name" value="ECF_ABC_transporter_ATP-bd"/>
</dbReference>
<dbReference type="Pfam" id="PF00005">
    <property type="entry name" value="ABC_tran"/>
    <property type="match status" value="1"/>
</dbReference>
<dbReference type="InterPro" id="IPR027417">
    <property type="entry name" value="P-loop_NTPase"/>
</dbReference>
<keyword evidence="5" id="KW-0547">Nucleotide-binding</keyword>
<keyword evidence="6 10" id="KW-0067">ATP-binding</keyword>
<name>U1Y3M0_ANEAE</name>
<evidence type="ECO:0000256" key="8">
    <source>
        <dbReference type="ARBA" id="ARBA00023136"/>
    </source>
</evidence>